<feature type="region of interest" description="Disordered" evidence="1">
    <location>
        <begin position="1"/>
        <end position="20"/>
    </location>
</feature>
<dbReference type="AlphaFoldDB" id="A0A067TW61"/>
<organism evidence="3 4">
    <name type="scientific">Galerina marginata (strain CBS 339.88)</name>
    <dbReference type="NCBI Taxonomy" id="685588"/>
    <lineage>
        <taxon>Eukaryota</taxon>
        <taxon>Fungi</taxon>
        <taxon>Dikarya</taxon>
        <taxon>Basidiomycota</taxon>
        <taxon>Agaricomycotina</taxon>
        <taxon>Agaricomycetes</taxon>
        <taxon>Agaricomycetidae</taxon>
        <taxon>Agaricales</taxon>
        <taxon>Agaricineae</taxon>
        <taxon>Strophariaceae</taxon>
        <taxon>Galerina</taxon>
    </lineage>
</organism>
<dbReference type="InterPro" id="IPR001810">
    <property type="entry name" value="F-box_dom"/>
</dbReference>
<dbReference type="InterPro" id="IPR032675">
    <property type="entry name" value="LRR_dom_sf"/>
</dbReference>
<evidence type="ECO:0000313" key="4">
    <source>
        <dbReference type="Proteomes" id="UP000027222"/>
    </source>
</evidence>
<proteinExistence type="predicted"/>
<evidence type="ECO:0000256" key="1">
    <source>
        <dbReference type="SAM" id="MobiDB-lite"/>
    </source>
</evidence>
<dbReference type="HOGENOM" id="CLU_024199_2_3_1"/>
<accession>A0A067TW61</accession>
<evidence type="ECO:0000313" key="3">
    <source>
        <dbReference type="EMBL" id="KDR84184.1"/>
    </source>
</evidence>
<dbReference type="Gene3D" id="3.80.10.10">
    <property type="entry name" value="Ribonuclease Inhibitor"/>
    <property type="match status" value="1"/>
</dbReference>
<dbReference type="SUPFAM" id="SSF81383">
    <property type="entry name" value="F-box domain"/>
    <property type="match status" value="1"/>
</dbReference>
<dbReference type="Pfam" id="PF12937">
    <property type="entry name" value="F-box-like"/>
    <property type="match status" value="1"/>
</dbReference>
<sequence length="582" mass="65698">MENPTQSKSDTDSKPLHYSSAQKLIDEEISRLSEEIKALSSRRNELSPIFRLPPEVICKIFEYVQDALAQEPDPNEEEQTGYSNPHRWIKVTHVCRRWMETALSDPSLWSDVVINTHHGRRWDRESFLRAKDSRLSVRVTGIASTDLTEISENTLIPMCLDQLQRITHLSLQGMDDAILTKLLLDAPSSSPMLTSLNLLSWSLGEPAILPSTVFTDCARLRSVSIDGCAIDWGSPIFRVVNLVGLRLANILDPYQPSLADVLLLVENNSLLEELELRFAISNSLDTNFPSHEIHLPRLTSLFIAATAAQTAKLISRVVYPDHVRMYIACSSTDTNEANFSTLASIFSPRFPEKSIRDLKIEKFDNRLEIEASSKALNNTQEPEYIQPFRSLDMTYTLHNVDVPSFTLRACRMMANMFENLESLWIDDWTLVSLALWFEIFGSLKKLETIRLGSSSMIHLLCAMDAPSGHQNVALPFLPSLHSLEVNGIIFDGRNSPLGLMEKTFAKRQEQSVPIRKLTLDRCAAVSDEDIEILELDWNRLSISLSGMGRCGRRNTVDLESFHNLPHITEGTISKLAPCVFCR</sequence>
<feature type="domain" description="F-box" evidence="2">
    <location>
        <begin position="50"/>
        <end position="114"/>
    </location>
</feature>
<keyword evidence="4" id="KW-1185">Reference proteome</keyword>
<dbReference type="STRING" id="685588.A0A067TW61"/>
<dbReference type="InterPro" id="IPR036047">
    <property type="entry name" value="F-box-like_dom_sf"/>
</dbReference>
<gene>
    <name evidence="3" type="ORF">GALMADRAFT_236883</name>
</gene>
<dbReference type="EMBL" id="KL142368">
    <property type="protein sequence ID" value="KDR84184.1"/>
    <property type="molecule type" value="Genomic_DNA"/>
</dbReference>
<dbReference type="Proteomes" id="UP000027222">
    <property type="component" value="Unassembled WGS sequence"/>
</dbReference>
<reference evidence="4" key="1">
    <citation type="journal article" date="2014" name="Proc. Natl. Acad. Sci. U.S.A.">
        <title>Extensive sampling of basidiomycete genomes demonstrates inadequacy of the white-rot/brown-rot paradigm for wood decay fungi.</title>
        <authorList>
            <person name="Riley R."/>
            <person name="Salamov A.A."/>
            <person name="Brown D.W."/>
            <person name="Nagy L.G."/>
            <person name="Floudas D."/>
            <person name="Held B.W."/>
            <person name="Levasseur A."/>
            <person name="Lombard V."/>
            <person name="Morin E."/>
            <person name="Otillar R."/>
            <person name="Lindquist E.A."/>
            <person name="Sun H."/>
            <person name="LaButti K.M."/>
            <person name="Schmutz J."/>
            <person name="Jabbour D."/>
            <person name="Luo H."/>
            <person name="Baker S.E."/>
            <person name="Pisabarro A.G."/>
            <person name="Walton J.D."/>
            <person name="Blanchette R.A."/>
            <person name="Henrissat B."/>
            <person name="Martin F."/>
            <person name="Cullen D."/>
            <person name="Hibbett D.S."/>
            <person name="Grigoriev I.V."/>
        </authorList>
    </citation>
    <scope>NUCLEOTIDE SEQUENCE [LARGE SCALE GENOMIC DNA]</scope>
    <source>
        <strain evidence="4">CBS 339.88</strain>
    </source>
</reference>
<name>A0A067TW61_GALM3</name>
<dbReference type="OrthoDB" id="3172239at2759"/>
<dbReference type="Gene3D" id="1.20.1280.50">
    <property type="match status" value="1"/>
</dbReference>
<protein>
    <recommendedName>
        <fullName evidence="2">F-box domain-containing protein</fullName>
    </recommendedName>
</protein>
<dbReference type="SUPFAM" id="SSF52058">
    <property type="entry name" value="L domain-like"/>
    <property type="match status" value="1"/>
</dbReference>
<evidence type="ECO:0000259" key="2">
    <source>
        <dbReference type="Pfam" id="PF12937"/>
    </source>
</evidence>